<evidence type="ECO:0000313" key="2">
    <source>
        <dbReference type="Proteomes" id="UP000826656"/>
    </source>
</evidence>
<dbReference type="EMBL" id="JAIVGD010000023">
    <property type="protein sequence ID" value="KAH0742772.1"/>
    <property type="molecule type" value="Genomic_DNA"/>
</dbReference>
<protein>
    <submittedName>
        <fullName evidence="1">Uncharacterized protein</fullName>
    </submittedName>
</protein>
<name>A0ABQ7U932_SOLTU</name>
<gene>
    <name evidence="1" type="ORF">KY290_030765</name>
</gene>
<dbReference type="Proteomes" id="UP000826656">
    <property type="component" value="Unassembled WGS sequence"/>
</dbReference>
<comment type="caution">
    <text evidence="1">The sequence shown here is derived from an EMBL/GenBank/DDBJ whole genome shotgun (WGS) entry which is preliminary data.</text>
</comment>
<keyword evidence="2" id="KW-1185">Reference proteome</keyword>
<reference evidence="1 2" key="1">
    <citation type="journal article" date="2021" name="bioRxiv">
        <title>Chromosome-scale and haplotype-resolved genome assembly of a tetraploid potato cultivar.</title>
        <authorList>
            <person name="Sun H."/>
            <person name="Jiao W.-B."/>
            <person name="Krause K."/>
            <person name="Campoy J.A."/>
            <person name="Goel M."/>
            <person name="Folz-Donahue K."/>
            <person name="Kukat C."/>
            <person name="Huettel B."/>
            <person name="Schneeberger K."/>
        </authorList>
    </citation>
    <scope>NUCLEOTIDE SEQUENCE [LARGE SCALE GENOMIC DNA]</scope>
    <source>
        <strain evidence="1">SolTubOtavaFocal</strain>
        <tissue evidence="1">Leaves</tissue>
    </source>
</reference>
<proteinExistence type="predicted"/>
<organism evidence="1 2">
    <name type="scientific">Solanum tuberosum</name>
    <name type="common">Potato</name>
    <dbReference type="NCBI Taxonomy" id="4113"/>
    <lineage>
        <taxon>Eukaryota</taxon>
        <taxon>Viridiplantae</taxon>
        <taxon>Streptophyta</taxon>
        <taxon>Embryophyta</taxon>
        <taxon>Tracheophyta</taxon>
        <taxon>Spermatophyta</taxon>
        <taxon>Magnoliopsida</taxon>
        <taxon>eudicotyledons</taxon>
        <taxon>Gunneridae</taxon>
        <taxon>Pentapetalae</taxon>
        <taxon>asterids</taxon>
        <taxon>lamiids</taxon>
        <taxon>Solanales</taxon>
        <taxon>Solanaceae</taxon>
        <taxon>Solanoideae</taxon>
        <taxon>Solaneae</taxon>
        <taxon>Solanum</taxon>
    </lineage>
</organism>
<accession>A0ABQ7U932</accession>
<sequence>MNSSPLIKHKWYNSAEGLSKIDSLSPRGSGEAFGWNYLLGIALYEANVAIEGVDRRGLKMDLRSSLIAKFCPDFHIGSSKLKLWYLW</sequence>
<evidence type="ECO:0000313" key="1">
    <source>
        <dbReference type="EMBL" id="KAH0742772.1"/>
    </source>
</evidence>